<reference evidence="2 3" key="1">
    <citation type="journal article" date="2011" name="Genome Res.">
        <title>Chromosome and gene copy number variation allow major structural change between species and strains of Leishmania.</title>
        <authorList>
            <person name="Rogers M.B."/>
            <person name="Hilley J.D."/>
            <person name="Dickens N.J."/>
            <person name="Wilkes J."/>
            <person name="Bates P.A."/>
            <person name="Depledge D.P."/>
            <person name="Harris D."/>
            <person name="Her Y."/>
            <person name="Herzyk P."/>
            <person name="Imamura H."/>
            <person name="Otto T.D."/>
            <person name="Sanders M."/>
            <person name="Seeger K."/>
            <person name="Dujardin J.C."/>
            <person name="Berriman M."/>
            <person name="Smith D.F."/>
            <person name="Hertz-Fowler C."/>
            <person name="Mottram J.C."/>
        </authorList>
    </citation>
    <scope>NUCLEOTIDE SEQUENCE [LARGE SCALE GENOMIC DNA]</scope>
    <source>
        <strain evidence="2 3">MHOM/GT/2001/U1103</strain>
    </source>
</reference>
<protein>
    <submittedName>
        <fullName evidence="2">Amastin-like surface protein</fullName>
    </submittedName>
</protein>
<dbReference type="RefSeq" id="XP_003878684.1">
    <property type="nucleotide sequence ID" value="XM_003878635.1"/>
</dbReference>
<sequence length="198" mass="22503">MAYNINILIYVALQFIAFVFVLVATPIDMFRDPNNKTANSHLCLTLWGIKWGCSNTSYYSTSEEVWVNCSERRDRFRAAEGLAVISIVLYGAAFVLGAILLFSCPLFRWVCLVLNILGMLTVGIVWVAMVLTYYVDEHMYCPKMERYFSYGAGFALFVIAWCLDIINIVLLMIRCDDQRVGANEHPELLTRPGGEEVK</sequence>
<feature type="transmembrane region" description="Helical" evidence="1">
    <location>
        <begin position="109"/>
        <end position="135"/>
    </location>
</feature>
<dbReference type="OrthoDB" id="267567at2759"/>
<keyword evidence="1" id="KW-0472">Membrane</keyword>
<accession>E9B4R7</accession>
<dbReference type="KEGG" id="lmi:LMXM_33_0960"/>
<dbReference type="EMBL" id="FR799586">
    <property type="protein sequence ID" value="CBZ30236.1"/>
    <property type="molecule type" value="Genomic_DNA"/>
</dbReference>
<dbReference type="PhylomeDB" id="E9B4R7"/>
<dbReference type="InterPro" id="IPR009944">
    <property type="entry name" value="Amastin"/>
</dbReference>
<dbReference type="Gene3D" id="1.20.140.150">
    <property type="match status" value="1"/>
</dbReference>
<feature type="transmembrane region" description="Helical" evidence="1">
    <location>
        <begin position="147"/>
        <end position="173"/>
    </location>
</feature>
<dbReference type="VEuPathDB" id="TriTrypDB:LmxM.33.0960"/>
<evidence type="ECO:0000313" key="3">
    <source>
        <dbReference type="Proteomes" id="UP000007259"/>
    </source>
</evidence>
<keyword evidence="1" id="KW-0812">Transmembrane</keyword>
<gene>
    <name evidence="2" type="ORF">LMXM_33_0960</name>
</gene>
<dbReference type="OMA" id="LWANCTG"/>
<evidence type="ECO:0000313" key="2">
    <source>
        <dbReference type="EMBL" id="CBZ30236.1"/>
    </source>
</evidence>
<feature type="transmembrane region" description="Helical" evidence="1">
    <location>
        <begin position="82"/>
        <end position="102"/>
    </location>
</feature>
<organism evidence="2 3">
    <name type="scientific">Leishmania mexicana (strain MHOM/GT/2001/U1103)</name>
    <dbReference type="NCBI Taxonomy" id="929439"/>
    <lineage>
        <taxon>Eukaryota</taxon>
        <taxon>Discoba</taxon>
        <taxon>Euglenozoa</taxon>
        <taxon>Kinetoplastea</taxon>
        <taxon>Metakinetoplastina</taxon>
        <taxon>Trypanosomatida</taxon>
        <taxon>Trypanosomatidae</taxon>
        <taxon>Leishmaniinae</taxon>
        <taxon>Leishmania</taxon>
    </lineage>
</organism>
<evidence type="ECO:0000256" key="1">
    <source>
        <dbReference type="SAM" id="Phobius"/>
    </source>
</evidence>
<dbReference type="PANTHER" id="PTHR33297">
    <property type="entry name" value="AMASTIN-LIKE SURFACE PROTEIN-LIKE PROTEIN-RELATED"/>
    <property type="match status" value="1"/>
</dbReference>
<keyword evidence="3" id="KW-1185">Reference proteome</keyword>
<dbReference type="PANTHER" id="PTHR33297:SF4">
    <property type="entry name" value="AMASTIN"/>
    <property type="match status" value="1"/>
</dbReference>
<feature type="transmembrane region" description="Helical" evidence="1">
    <location>
        <begin position="7"/>
        <end position="27"/>
    </location>
</feature>
<dbReference type="Proteomes" id="UP000007259">
    <property type="component" value="Chromosome 33"/>
</dbReference>
<keyword evidence="1" id="KW-1133">Transmembrane helix</keyword>
<dbReference type="GeneID" id="13452291"/>
<proteinExistence type="predicted"/>
<dbReference type="AlphaFoldDB" id="E9B4R7"/>
<name>E9B4R7_LEIMU</name>
<dbReference type="Pfam" id="PF07344">
    <property type="entry name" value="Amastin"/>
    <property type="match status" value="1"/>
</dbReference>